<dbReference type="STRING" id="4155.A0A022QRT8"/>
<evidence type="ECO:0000256" key="4">
    <source>
        <dbReference type="ARBA" id="ARBA00023110"/>
    </source>
</evidence>
<dbReference type="eggNOG" id="KOG0865">
    <property type="taxonomic scope" value="Eukaryota"/>
</dbReference>
<organism evidence="8 9">
    <name type="scientific">Erythranthe guttata</name>
    <name type="common">Yellow monkey flower</name>
    <name type="synonym">Mimulus guttatus</name>
    <dbReference type="NCBI Taxonomy" id="4155"/>
    <lineage>
        <taxon>Eukaryota</taxon>
        <taxon>Viridiplantae</taxon>
        <taxon>Streptophyta</taxon>
        <taxon>Embryophyta</taxon>
        <taxon>Tracheophyta</taxon>
        <taxon>Spermatophyta</taxon>
        <taxon>Magnoliopsida</taxon>
        <taxon>eudicotyledons</taxon>
        <taxon>Gunneridae</taxon>
        <taxon>Pentapetalae</taxon>
        <taxon>asterids</taxon>
        <taxon>lamiids</taxon>
        <taxon>Lamiales</taxon>
        <taxon>Phrymaceae</taxon>
        <taxon>Erythranthe</taxon>
    </lineage>
</organism>
<feature type="compositionally biased region" description="Basic residues" evidence="6">
    <location>
        <begin position="387"/>
        <end position="399"/>
    </location>
</feature>
<dbReference type="Pfam" id="PF00160">
    <property type="entry name" value="Pro_isomerase"/>
    <property type="match status" value="1"/>
</dbReference>
<dbReference type="Gene3D" id="2.40.100.10">
    <property type="entry name" value="Cyclophilin-like"/>
    <property type="match status" value="1"/>
</dbReference>
<reference evidence="8 9" key="1">
    <citation type="journal article" date="2013" name="Proc. Natl. Acad. Sci. U.S.A.">
        <title>Fine-scale variation in meiotic recombination in Mimulus inferred from population shotgun sequencing.</title>
        <authorList>
            <person name="Hellsten U."/>
            <person name="Wright K.M."/>
            <person name="Jenkins J."/>
            <person name="Shu S."/>
            <person name="Yuan Y."/>
            <person name="Wessler S.R."/>
            <person name="Schmutz J."/>
            <person name="Willis J.H."/>
            <person name="Rokhsar D.S."/>
        </authorList>
    </citation>
    <scope>NUCLEOTIDE SEQUENCE [LARGE SCALE GENOMIC DNA]</scope>
    <source>
        <strain evidence="9">cv. DUN x IM62</strain>
    </source>
</reference>
<feature type="compositionally biased region" description="Low complexity" evidence="6">
    <location>
        <begin position="490"/>
        <end position="499"/>
    </location>
</feature>
<dbReference type="FunFam" id="2.40.100.10:FF:000022">
    <property type="entry name" value="Peptidyl-prolyl cis-trans isomerase CYP95"/>
    <property type="match status" value="1"/>
</dbReference>
<feature type="compositionally biased region" description="Low complexity" evidence="6">
    <location>
        <begin position="400"/>
        <end position="426"/>
    </location>
</feature>
<evidence type="ECO:0000256" key="2">
    <source>
        <dbReference type="ARBA" id="ARBA00007365"/>
    </source>
</evidence>
<dbReference type="EC" id="5.2.1.8" evidence="3"/>
<dbReference type="InterPro" id="IPR029000">
    <property type="entry name" value="Cyclophilin-like_dom_sf"/>
</dbReference>
<dbReference type="Proteomes" id="UP000030748">
    <property type="component" value="Unassembled WGS sequence"/>
</dbReference>
<feature type="compositionally biased region" description="Low complexity" evidence="6">
    <location>
        <begin position="544"/>
        <end position="562"/>
    </location>
</feature>
<feature type="domain" description="PPIase cyclophilin-type" evidence="7">
    <location>
        <begin position="13"/>
        <end position="177"/>
    </location>
</feature>
<feature type="compositionally biased region" description="Polar residues" evidence="6">
    <location>
        <begin position="710"/>
        <end position="719"/>
    </location>
</feature>
<feature type="compositionally biased region" description="Low complexity" evidence="6">
    <location>
        <begin position="670"/>
        <end position="683"/>
    </location>
</feature>
<keyword evidence="4" id="KW-0697">Rotamase</keyword>
<feature type="compositionally biased region" description="Basic residues" evidence="6">
    <location>
        <begin position="612"/>
        <end position="636"/>
    </location>
</feature>
<dbReference type="InterPro" id="IPR002130">
    <property type="entry name" value="Cyclophilin-type_PPIase_dom"/>
</dbReference>
<feature type="region of interest" description="Disordered" evidence="6">
    <location>
        <begin position="198"/>
        <end position="317"/>
    </location>
</feature>
<proteinExistence type="inferred from homology"/>
<evidence type="ECO:0000256" key="1">
    <source>
        <dbReference type="ARBA" id="ARBA00000971"/>
    </source>
</evidence>
<keyword evidence="9" id="KW-1185">Reference proteome</keyword>
<evidence type="ECO:0000256" key="5">
    <source>
        <dbReference type="ARBA" id="ARBA00023235"/>
    </source>
</evidence>
<dbReference type="OrthoDB" id="1166594at2759"/>
<dbReference type="GO" id="GO:0016018">
    <property type="term" value="F:cyclosporin A binding"/>
    <property type="evidence" value="ECO:0000318"/>
    <property type="project" value="GO_Central"/>
</dbReference>
<dbReference type="GO" id="GO:0003755">
    <property type="term" value="F:peptidyl-prolyl cis-trans isomerase activity"/>
    <property type="evidence" value="ECO:0000318"/>
    <property type="project" value="GO_Central"/>
</dbReference>
<evidence type="ECO:0000313" key="8">
    <source>
        <dbReference type="EMBL" id="EYU29230.1"/>
    </source>
</evidence>
<feature type="compositionally biased region" description="Polar residues" evidence="6">
    <location>
        <begin position="371"/>
        <end position="385"/>
    </location>
</feature>
<feature type="region of interest" description="Disordered" evidence="6">
    <location>
        <begin position="333"/>
        <end position="719"/>
    </location>
</feature>
<feature type="compositionally biased region" description="Acidic residues" evidence="6">
    <location>
        <begin position="229"/>
        <end position="246"/>
    </location>
</feature>
<dbReference type="PRINTS" id="PR00153">
    <property type="entry name" value="CSAPPISMRASE"/>
</dbReference>
<gene>
    <name evidence="8" type="ORF">MIMGU_mgv1a002072mg</name>
</gene>
<comment type="catalytic activity">
    <reaction evidence="1">
        <text>[protein]-peptidylproline (omega=180) = [protein]-peptidylproline (omega=0)</text>
        <dbReference type="Rhea" id="RHEA:16237"/>
        <dbReference type="Rhea" id="RHEA-COMP:10747"/>
        <dbReference type="Rhea" id="RHEA-COMP:10748"/>
        <dbReference type="ChEBI" id="CHEBI:83833"/>
        <dbReference type="ChEBI" id="CHEBI:83834"/>
        <dbReference type="EC" id="5.2.1.8"/>
    </reaction>
</comment>
<feature type="compositionally biased region" description="Basic and acidic residues" evidence="6">
    <location>
        <begin position="342"/>
        <end position="370"/>
    </location>
</feature>
<evidence type="ECO:0000259" key="7">
    <source>
        <dbReference type="PROSITE" id="PS50072"/>
    </source>
</evidence>
<name>A0A022QRT8_ERYGU</name>
<dbReference type="PhylomeDB" id="A0A022QRT8"/>
<sequence length="719" mass="80917">MMEKMSKRKPLVFFDVSVDGDPLERMVFELFTDVAPRTAENFRALCTGEKGASLKTGRPLHYKGTFFHRIIKGYVAQGGDFLRRDGKHGESIYGGKFPEESPKLKHDSPGLLSMAIADRGERGSLFSITFEADHNLDRKNIVFGKLVEGEEVLKKIENAGDKEGRPVVLVKIVNSGEINDDAHKGNKLKLGKDAIEENNHALKRKGKHKKTSKKRRKRRRRYYTSESESSTDTDTDSSESDTDSDSDTSSLSDTSSSGDDRRKRRKRSKRDKHRHGKRKNRRHEKRRKRRDKKSKHKSKRNIVSDSESEGKTGGISQNDIAVADADVKHTISGNPSLVAEQEFAKTNDKKWEGADISEREDGEFPRENGDHQSNGIGQGIDSEQSAGRHHYKRPSKSRSRSISPVRTSTSPRTAVRSPSPSVSRSPQQISDRSRSNTPIRSGGSISPRPRPHPPVRSLSQRSRSRSATVSPPRRRLTRSPPRTSSKRSSLRSASRSPVRSSRRSISRSPVRAPLRRSPSQSPNPSPIRAPSRRTNRPSHSNSPVSAGRRARSPVSRSPSVDGSPKRVRRGRGFSDRFSFVRRYRSRSPDRSPVRPNRYGARNDRDRYSSYRRSPRRYRSPPRGRTPPRYRGRRSRSRSPSVSRSPIRIRGRRYSKSPIRSRSPVRRRSPPSRSRSLSKSPSPRHSGKVNPKSSPSASASPPRKTGLVSYGNGSPDSSRD</sequence>
<protein>
    <recommendedName>
        <fullName evidence="3">peptidylprolyl isomerase</fullName>
        <ecNumber evidence="3">5.2.1.8</ecNumber>
    </recommendedName>
</protein>
<dbReference type="EMBL" id="KI631268">
    <property type="protein sequence ID" value="EYU29230.1"/>
    <property type="molecule type" value="Genomic_DNA"/>
</dbReference>
<evidence type="ECO:0000256" key="3">
    <source>
        <dbReference type="ARBA" id="ARBA00013194"/>
    </source>
</evidence>
<dbReference type="SUPFAM" id="SSF50891">
    <property type="entry name" value="Cyclophilin-like"/>
    <property type="match status" value="1"/>
</dbReference>
<evidence type="ECO:0000256" key="6">
    <source>
        <dbReference type="SAM" id="MobiDB-lite"/>
    </source>
</evidence>
<dbReference type="PROSITE" id="PS50072">
    <property type="entry name" value="CSA_PPIASE_2"/>
    <property type="match status" value="1"/>
</dbReference>
<feature type="compositionally biased region" description="Basic residues" evidence="6">
    <location>
        <begin position="201"/>
        <end position="222"/>
    </location>
</feature>
<dbReference type="PANTHER" id="PTHR11071">
    <property type="entry name" value="PEPTIDYL-PROLYL CIS-TRANS ISOMERASE"/>
    <property type="match status" value="1"/>
</dbReference>
<evidence type="ECO:0000313" key="9">
    <source>
        <dbReference type="Proteomes" id="UP000030748"/>
    </source>
</evidence>
<keyword evidence="5" id="KW-0413">Isomerase</keyword>
<comment type="similarity">
    <text evidence="2">Belongs to the cyclophilin-type PPIase family.</text>
</comment>
<feature type="compositionally biased region" description="Low complexity" evidence="6">
    <location>
        <begin position="438"/>
        <end position="447"/>
    </location>
</feature>
<dbReference type="PANTHER" id="PTHR11071:SF561">
    <property type="entry name" value="PEPTIDYL-PROLYL CIS-TRANS ISOMERASE D-RELATED"/>
    <property type="match status" value="1"/>
</dbReference>
<dbReference type="GO" id="GO:0005737">
    <property type="term" value="C:cytoplasm"/>
    <property type="evidence" value="ECO:0000318"/>
    <property type="project" value="GO_Central"/>
</dbReference>
<feature type="compositionally biased region" description="Low complexity" evidence="6">
    <location>
        <begin position="247"/>
        <end position="257"/>
    </location>
</feature>
<feature type="compositionally biased region" description="Basic residues" evidence="6">
    <location>
        <begin position="262"/>
        <end position="300"/>
    </location>
</feature>
<feature type="compositionally biased region" description="Low complexity" evidence="6">
    <location>
        <begin position="506"/>
        <end position="520"/>
    </location>
</feature>
<accession>A0A022QRT8</accession>
<dbReference type="GO" id="GO:0006457">
    <property type="term" value="P:protein folding"/>
    <property type="evidence" value="ECO:0000318"/>
    <property type="project" value="GO_Central"/>
</dbReference>
<feature type="compositionally biased region" description="Low complexity" evidence="6">
    <location>
        <begin position="692"/>
        <end position="701"/>
    </location>
</feature>
<dbReference type="AlphaFoldDB" id="A0A022QRT8"/>